<keyword evidence="9" id="KW-1185">Reference proteome</keyword>
<keyword evidence="4 7" id="KW-0812">Transmembrane</keyword>
<keyword evidence="6 7" id="KW-0472">Membrane</keyword>
<evidence type="ECO:0000256" key="1">
    <source>
        <dbReference type="ARBA" id="ARBA00004651"/>
    </source>
</evidence>
<dbReference type="GO" id="GO:0005886">
    <property type="term" value="C:plasma membrane"/>
    <property type="evidence" value="ECO:0007669"/>
    <property type="project" value="UniProtKB-SubCell"/>
</dbReference>
<dbReference type="RefSeq" id="WP_141815331.1">
    <property type="nucleotide sequence ID" value="NZ_VFPL01000001.1"/>
</dbReference>
<evidence type="ECO:0000256" key="3">
    <source>
        <dbReference type="ARBA" id="ARBA00022475"/>
    </source>
</evidence>
<dbReference type="OrthoDB" id="9770347at2"/>
<comment type="subcellular location">
    <subcellularLocation>
        <location evidence="1">Cell membrane</location>
        <topology evidence="1">Multi-pass membrane protein</topology>
    </subcellularLocation>
</comment>
<dbReference type="EMBL" id="VWNE01000015">
    <property type="protein sequence ID" value="KAA8482792.1"/>
    <property type="molecule type" value="Genomic_DNA"/>
</dbReference>
<feature type="transmembrane region" description="Helical" evidence="7">
    <location>
        <begin position="387"/>
        <end position="406"/>
    </location>
</feature>
<protein>
    <submittedName>
        <fullName evidence="8">Lipopolysaccharide biosynthesis protein</fullName>
    </submittedName>
</protein>
<keyword evidence="5 7" id="KW-1133">Transmembrane helix</keyword>
<comment type="caution">
    <text evidence="8">The sequence shown here is derived from an EMBL/GenBank/DDBJ whole genome shotgun (WGS) entry which is preliminary data.</text>
</comment>
<evidence type="ECO:0000256" key="2">
    <source>
        <dbReference type="ARBA" id="ARBA00007430"/>
    </source>
</evidence>
<comment type="similarity">
    <text evidence="2">Belongs to the polysaccharide synthase family.</text>
</comment>
<keyword evidence="3" id="KW-1003">Cell membrane</keyword>
<dbReference type="AlphaFoldDB" id="A0A5M9H780"/>
<dbReference type="InterPro" id="IPR050833">
    <property type="entry name" value="Poly_Biosynth_Transport"/>
</dbReference>
<evidence type="ECO:0000313" key="8">
    <source>
        <dbReference type="EMBL" id="KAA8482792.1"/>
    </source>
</evidence>
<feature type="transmembrane region" description="Helical" evidence="7">
    <location>
        <begin position="82"/>
        <end position="105"/>
    </location>
</feature>
<feature type="transmembrane region" description="Helical" evidence="7">
    <location>
        <begin position="45"/>
        <end position="70"/>
    </location>
</feature>
<dbReference type="CDD" id="cd13127">
    <property type="entry name" value="MATE_tuaB_like"/>
    <property type="match status" value="1"/>
</dbReference>
<dbReference type="PANTHER" id="PTHR30250:SF10">
    <property type="entry name" value="LIPOPOLYSACCHARIDE BIOSYNTHESIS PROTEIN WZXC"/>
    <property type="match status" value="1"/>
</dbReference>
<dbReference type="PANTHER" id="PTHR30250">
    <property type="entry name" value="PST FAMILY PREDICTED COLANIC ACID TRANSPORTER"/>
    <property type="match status" value="1"/>
</dbReference>
<feature type="transmembrane region" description="Helical" evidence="7">
    <location>
        <begin position="362"/>
        <end position="381"/>
    </location>
</feature>
<feature type="transmembrane region" description="Helical" evidence="7">
    <location>
        <begin position="287"/>
        <end position="309"/>
    </location>
</feature>
<name>A0A5M9H780_9SPHI</name>
<evidence type="ECO:0000256" key="5">
    <source>
        <dbReference type="ARBA" id="ARBA00022989"/>
    </source>
</evidence>
<evidence type="ECO:0000256" key="4">
    <source>
        <dbReference type="ARBA" id="ARBA00022692"/>
    </source>
</evidence>
<evidence type="ECO:0000256" key="7">
    <source>
        <dbReference type="SAM" id="Phobius"/>
    </source>
</evidence>
<dbReference type="Proteomes" id="UP000322918">
    <property type="component" value="Unassembled WGS sequence"/>
</dbReference>
<dbReference type="Pfam" id="PF13440">
    <property type="entry name" value="Polysacc_synt_3"/>
    <property type="match status" value="1"/>
</dbReference>
<reference evidence="8 9" key="1">
    <citation type="submission" date="2019-09" db="EMBL/GenBank/DDBJ databases">
        <title>Pararcticibacter amylolyticus gen. nov., sp. nov., isolated from a rottenly hemp rope, and reclassification of Pedobacter tournemirensis as Pararcticibacter tournemirensis comb. nov.</title>
        <authorList>
            <person name="Cai Y."/>
        </authorList>
    </citation>
    <scope>NUCLEOTIDE SEQUENCE [LARGE SCALE GENOMIC DNA]</scope>
    <source>
        <strain evidence="8 9">TF5-37.2-LB10</strain>
    </source>
</reference>
<sequence length="486" mass="54233">MKDKNFRKEMYKGTVWSLADNFIRQLMTFGIFIVLARLLEPEIFGLLSVSILIVQIFRVVTYDSIATAILRKADPSNLEYNTAFWSCIGLSIPAFGLLFISAGLIEQLSGTKGLAEVVRAMSIIILTSGLTRIHEVWLTHRFNFRSLTIRSTASTAMGGIAGIAMALKGYGVYSVVGQQVIASFTELILLWFITPWRPKAEFSKGSFYEMVSYSKHVALTSITNMINQNSDIAFITYYLGAAATGIYTTAKRIPNTLNSVLTTSLVRVSLPAFSKLQDDDESLRSTYLSSTAVTALITAPIFTGLAILSKDITLLMLGPKWLDAVIIMQLVTIVGFLPSIGQYNQNIMLVRNKPQWQAKLRIIYAATDFVFFFLFTRYGLIYTAVAFTVRAIGLYPLSVWYAIRLIGVSWKGYLKALFPSLFSSAIMALVLITLALLMRNMNIYFRVSTLIVMGLISYTAVCYFVVPASYRETATALIQSKIFKRK</sequence>
<organism evidence="8 9">
    <name type="scientific">Arcticibacter tournemirensis</name>
    <dbReference type="NCBI Taxonomy" id="699437"/>
    <lineage>
        <taxon>Bacteria</taxon>
        <taxon>Pseudomonadati</taxon>
        <taxon>Bacteroidota</taxon>
        <taxon>Sphingobacteriia</taxon>
        <taxon>Sphingobacteriales</taxon>
        <taxon>Sphingobacteriaceae</taxon>
        <taxon>Arcticibacter</taxon>
    </lineage>
</organism>
<feature type="transmembrane region" description="Helical" evidence="7">
    <location>
        <begin position="147"/>
        <end position="167"/>
    </location>
</feature>
<evidence type="ECO:0000313" key="9">
    <source>
        <dbReference type="Proteomes" id="UP000322918"/>
    </source>
</evidence>
<feature type="transmembrane region" description="Helical" evidence="7">
    <location>
        <begin position="321"/>
        <end position="341"/>
    </location>
</feature>
<accession>A0A5M9H780</accession>
<feature type="transmembrane region" description="Helical" evidence="7">
    <location>
        <begin position="443"/>
        <end position="466"/>
    </location>
</feature>
<gene>
    <name evidence="8" type="ORF">F1649_11110</name>
</gene>
<evidence type="ECO:0000256" key="6">
    <source>
        <dbReference type="ARBA" id="ARBA00023136"/>
    </source>
</evidence>
<proteinExistence type="inferred from homology"/>
<feature type="transmembrane region" description="Helical" evidence="7">
    <location>
        <begin position="418"/>
        <end position="437"/>
    </location>
</feature>
<feature type="transmembrane region" description="Helical" evidence="7">
    <location>
        <begin position="21"/>
        <end position="39"/>
    </location>
</feature>